<dbReference type="InterPro" id="IPR000847">
    <property type="entry name" value="LysR_HTH_N"/>
</dbReference>
<organism evidence="6 7">
    <name type="scientific">Ferrimonas pelagia</name>
    <dbReference type="NCBI Taxonomy" id="1177826"/>
    <lineage>
        <taxon>Bacteria</taxon>
        <taxon>Pseudomonadati</taxon>
        <taxon>Pseudomonadota</taxon>
        <taxon>Gammaproteobacteria</taxon>
        <taxon>Alteromonadales</taxon>
        <taxon>Ferrimonadaceae</taxon>
        <taxon>Ferrimonas</taxon>
    </lineage>
</organism>
<evidence type="ECO:0000313" key="7">
    <source>
        <dbReference type="Proteomes" id="UP001499988"/>
    </source>
</evidence>
<accession>A0ABP9EXB6</accession>
<dbReference type="CDD" id="cd08422">
    <property type="entry name" value="PBP2_CrgA_like"/>
    <property type="match status" value="1"/>
</dbReference>
<keyword evidence="4" id="KW-0804">Transcription</keyword>
<evidence type="ECO:0000313" key="6">
    <source>
        <dbReference type="EMBL" id="GAA4889136.1"/>
    </source>
</evidence>
<keyword evidence="2" id="KW-0805">Transcription regulation</keyword>
<feature type="domain" description="HTH lysR-type" evidence="5">
    <location>
        <begin position="1"/>
        <end position="59"/>
    </location>
</feature>
<evidence type="ECO:0000256" key="1">
    <source>
        <dbReference type="ARBA" id="ARBA00009437"/>
    </source>
</evidence>
<keyword evidence="3" id="KW-0238">DNA-binding</keyword>
<dbReference type="Proteomes" id="UP001499988">
    <property type="component" value="Unassembled WGS sequence"/>
</dbReference>
<evidence type="ECO:0000256" key="4">
    <source>
        <dbReference type="ARBA" id="ARBA00023163"/>
    </source>
</evidence>
<comment type="similarity">
    <text evidence="1">Belongs to the LysR transcriptional regulatory family.</text>
</comment>
<gene>
    <name evidence="6" type="ORF">GCM10023333_23060</name>
</gene>
<dbReference type="PANTHER" id="PTHR30537">
    <property type="entry name" value="HTH-TYPE TRANSCRIPTIONAL REGULATOR"/>
    <property type="match status" value="1"/>
</dbReference>
<name>A0ABP9EXB6_9GAMM</name>
<dbReference type="PROSITE" id="PS50931">
    <property type="entry name" value="HTH_LYSR"/>
    <property type="match status" value="1"/>
</dbReference>
<keyword evidence="7" id="KW-1185">Reference proteome</keyword>
<dbReference type="InterPro" id="IPR005119">
    <property type="entry name" value="LysR_subst-bd"/>
</dbReference>
<dbReference type="InterPro" id="IPR036388">
    <property type="entry name" value="WH-like_DNA-bd_sf"/>
</dbReference>
<dbReference type="InterPro" id="IPR036390">
    <property type="entry name" value="WH_DNA-bd_sf"/>
</dbReference>
<reference evidence="7" key="1">
    <citation type="journal article" date="2019" name="Int. J. Syst. Evol. Microbiol.">
        <title>The Global Catalogue of Microorganisms (GCM) 10K type strain sequencing project: providing services to taxonomists for standard genome sequencing and annotation.</title>
        <authorList>
            <consortium name="The Broad Institute Genomics Platform"/>
            <consortium name="The Broad Institute Genome Sequencing Center for Infectious Disease"/>
            <person name="Wu L."/>
            <person name="Ma J."/>
        </authorList>
    </citation>
    <scope>NUCLEOTIDE SEQUENCE [LARGE SCALE GENOMIC DNA]</scope>
    <source>
        <strain evidence="7">JCM 18401</strain>
    </source>
</reference>
<sequence length="306" mass="34572">MDRLDAIQAFVTVVDRGSFSRAADALGRSRLQVSRQVKSLEDWLQVRLLHRTTRSLSLTEEGERALRHFEPILSQQAALKLDMQDSRVILRGAIRIAAPVGLAQGLLMQAIARFNQQYPEIDFDLVLSDRYAPLAEQRLDLALRYSHQPDEHLIARRLMSIGSVLCASPDYLHRAGTPSEPLHLLGHSCLVHLERSRWTLFREQQPIPIEVRGHIKANELATLKNAALAHQGIAALPCDLANPLLDQGLLVRVLPQYQLSTQALWAVYLSRSYQQARVRAFIDFLAQHWHDDLMPADLQPIDNSDA</sequence>
<evidence type="ECO:0000259" key="5">
    <source>
        <dbReference type="PROSITE" id="PS50931"/>
    </source>
</evidence>
<comment type="caution">
    <text evidence="6">The sequence shown here is derived from an EMBL/GenBank/DDBJ whole genome shotgun (WGS) entry which is preliminary data.</text>
</comment>
<dbReference type="Pfam" id="PF00126">
    <property type="entry name" value="HTH_1"/>
    <property type="match status" value="1"/>
</dbReference>
<dbReference type="SUPFAM" id="SSF46785">
    <property type="entry name" value="Winged helix' DNA-binding domain"/>
    <property type="match status" value="1"/>
</dbReference>
<dbReference type="SUPFAM" id="SSF53850">
    <property type="entry name" value="Periplasmic binding protein-like II"/>
    <property type="match status" value="1"/>
</dbReference>
<dbReference type="Gene3D" id="1.10.10.10">
    <property type="entry name" value="Winged helix-like DNA-binding domain superfamily/Winged helix DNA-binding domain"/>
    <property type="match status" value="1"/>
</dbReference>
<dbReference type="PANTHER" id="PTHR30537:SF35">
    <property type="entry name" value="TRANSCRIPTIONAL REGULATORY PROTEIN"/>
    <property type="match status" value="1"/>
</dbReference>
<dbReference type="Gene3D" id="3.40.190.290">
    <property type="match status" value="1"/>
</dbReference>
<evidence type="ECO:0000256" key="2">
    <source>
        <dbReference type="ARBA" id="ARBA00023015"/>
    </source>
</evidence>
<dbReference type="RefSeq" id="WP_345335545.1">
    <property type="nucleotide sequence ID" value="NZ_BAABJZ010000078.1"/>
</dbReference>
<evidence type="ECO:0000256" key="3">
    <source>
        <dbReference type="ARBA" id="ARBA00023125"/>
    </source>
</evidence>
<dbReference type="EMBL" id="BAABJZ010000078">
    <property type="protein sequence ID" value="GAA4889136.1"/>
    <property type="molecule type" value="Genomic_DNA"/>
</dbReference>
<proteinExistence type="inferred from homology"/>
<dbReference type="InterPro" id="IPR058163">
    <property type="entry name" value="LysR-type_TF_proteobact-type"/>
</dbReference>
<protein>
    <submittedName>
        <fullName evidence="6">LysR family transcriptional regulator</fullName>
    </submittedName>
</protein>
<dbReference type="Pfam" id="PF03466">
    <property type="entry name" value="LysR_substrate"/>
    <property type="match status" value="1"/>
</dbReference>